<feature type="non-terminal residue" evidence="1">
    <location>
        <position position="1"/>
    </location>
</feature>
<name>A0A381UMB4_9ZZZZ</name>
<proteinExistence type="predicted"/>
<dbReference type="AlphaFoldDB" id="A0A381UMB4"/>
<evidence type="ECO:0000313" key="1">
    <source>
        <dbReference type="EMBL" id="SVA28891.1"/>
    </source>
</evidence>
<reference evidence="1" key="1">
    <citation type="submission" date="2018-05" db="EMBL/GenBank/DDBJ databases">
        <authorList>
            <person name="Lanie J.A."/>
            <person name="Ng W.-L."/>
            <person name="Kazmierczak K.M."/>
            <person name="Andrzejewski T.M."/>
            <person name="Davidsen T.M."/>
            <person name="Wayne K.J."/>
            <person name="Tettelin H."/>
            <person name="Glass J.I."/>
            <person name="Rusch D."/>
            <person name="Podicherti R."/>
            <person name="Tsui H.-C.T."/>
            <person name="Winkler M.E."/>
        </authorList>
    </citation>
    <scope>NUCLEOTIDE SEQUENCE</scope>
</reference>
<dbReference type="EMBL" id="UINC01006661">
    <property type="protein sequence ID" value="SVA28891.1"/>
    <property type="molecule type" value="Genomic_DNA"/>
</dbReference>
<organism evidence="1">
    <name type="scientific">marine metagenome</name>
    <dbReference type="NCBI Taxonomy" id="408172"/>
    <lineage>
        <taxon>unclassified sequences</taxon>
        <taxon>metagenomes</taxon>
        <taxon>ecological metagenomes</taxon>
    </lineage>
</organism>
<sequence>VVGYFVNSLEPAVSIFASSAFCKLISFDRVNRDMFSSLIVRSKFVTAVMSGADKTHDDLDHLHPI</sequence>
<protein>
    <submittedName>
        <fullName evidence="1">Uncharacterized protein</fullName>
    </submittedName>
</protein>
<gene>
    <name evidence="1" type="ORF">METZ01_LOCUS81745</name>
</gene>
<accession>A0A381UMB4</accession>